<reference evidence="2 3" key="1">
    <citation type="journal article" date="2011" name="ISME J.">
        <title>Community ecology of hot spring cyanobacterial mats: predominant populations and their functional potential.</title>
        <authorList>
            <person name="Klatt C.G."/>
            <person name="Wood J.M."/>
            <person name="Rusch D.B."/>
            <person name="Bateson M.M."/>
            <person name="Hamamura N."/>
            <person name="Heidelberg J.F."/>
            <person name="Grossman A.R."/>
            <person name="Bhaya D."/>
            <person name="Cohan F.M."/>
            <person name="Kuhl M."/>
            <person name="Bryant D.A."/>
            <person name="Ward D.M."/>
        </authorList>
    </citation>
    <scope>NUCLEOTIDE SEQUENCE [LARGE SCALE GENOMIC DNA]</scope>
    <source>
        <strain evidence="2">OS</strain>
    </source>
</reference>
<gene>
    <name evidence="2" type="ORF">D0433_09750</name>
</gene>
<dbReference type="Pfam" id="PF14344">
    <property type="entry name" value="DUF4397"/>
    <property type="match status" value="1"/>
</dbReference>
<organism evidence="2 3">
    <name type="scientific">Candidatus Thermochlorobacter aerophilus</name>
    <dbReference type="NCBI Taxonomy" id="1868324"/>
    <lineage>
        <taxon>Bacteria</taxon>
        <taxon>Pseudomonadati</taxon>
        <taxon>Chlorobiota</taxon>
        <taxon>Chlorobiia</taxon>
        <taxon>Chlorobiales</taxon>
        <taxon>Candidatus Thermochlorobacteriaceae</taxon>
        <taxon>Candidatus Thermochlorobacter</taxon>
    </lineage>
</organism>
<feature type="domain" description="DUF4397" evidence="1">
    <location>
        <begin position="36"/>
        <end position="167"/>
    </location>
</feature>
<dbReference type="EMBL" id="PHFL01000060">
    <property type="protein sequence ID" value="RFM23644.1"/>
    <property type="molecule type" value="Genomic_DNA"/>
</dbReference>
<protein>
    <submittedName>
        <fullName evidence="2">DUF4397 domain-containing protein</fullName>
    </submittedName>
</protein>
<dbReference type="PROSITE" id="PS51257">
    <property type="entry name" value="PROKAR_LIPOPROTEIN"/>
    <property type="match status" value="1"/>
</dbReference>
<evidence type="ECO:0000313" key="2">
    <source>
        <dbReference type="EMBL" id="RFM23644.1"/>
    </source>
</evidence>
<dbReference type="AlphaFoldDB" id="A0A395M146"/>
<comment type="caution">
    <text evidence="2">The sequence shown here is derived from an EMBL/GenBank/DDBJ whole genome shotgun (WGS) entry which is preliminary data.</text>
</comment>
<evidence type="ECO:0000313" key="3">
    <source>
        <dbReference type="Proteomes" id="UP000266389"/>
    </source>
</evidence>
<proteinExistence type="predicted"/>
<name>A0A395M146_9BACT</name>
<sequence length="220" mass="23658">MPKYQHLFISTFTLVSMVILGCARPTDSPDPLANTANVRVLHFSPGAPAVNLQINGSRPRVAPGSTAPDTIRYLDNRPYYNVPAGPVVVSLTSARTFAIPNPPPLSLSTTIQAEGNQTRYTVALTDTFPNTSLTVYRDTSVAPTFETIPPGRSLVRVIHLSRNAPTVRPVLRVGVGSDSVRTFGDISFRQASRYLLINSGTGTLQLLNPATQAPIASFTL</sequence>
<dbReference type="InterPro" id="IPR025510">
    <property type="entry name" value="DUF4397"/>
</dbReference>
<dbReference type="Proteomes" id="UP000266389">
    <property type="component" value="Unassembled WGS sequence"/>
</dbReference>
<accession>A0A395M146</accession>
<evidence type="ECO:0000259" key="1">
    <source>
        <dbReference type="Pfam" id="PF14344"/>
    </source>
</evidence>